<dbReference type="GO" id="GO:0008045">
    <property type="term" value="P:motor neuron axon guidance"/>
    <property type="evidence" value="ECO:0007669"/>
    <property type="project" value="TreeGrafter"/>
</dbReference>
<dbReference type="GO" id="GO:0001755">
    <property type="term" value="P:neural crest cell migration"/>
    <property type="evidence" value="ECO:0007669"/>
    <property type="project" value="TreeGrafter"/>
</dbReference>
<organism evidence="14 15">
    <name type="scientific">Oryzias sinensis</name>
    <name type="common">Chinese medaka</name>
    <dbReference type="NCBI Taxonomy" id="183150"/>
    <lineage>
        <taxon>Eukaryota</taxon>
        <taxon>Metazoa</taxon>
        <taxon>Chordata</taxon>
        <taxon>Craniata</taxon>
        <taxon>Vertebrata</taxon>
        <taxon>Euteleostomi</taxon>
        <taxon>Actinopterygii</taxon>
        <taxon>Neopterygii</taxon>
        <taxon>Teleostei</taxon>
        <taxon>Neoteleostei</taxon>
        <taxon>Acanthomorphata</taxon>
        <taxon>Ovalentaria</taxon>
        <taxon>Atherinomorphae</taxon>
        <taxon>Beloniformes</taxon>
        <taxon>Adrianichthyidae</taxon>
        <taxon>Oryziinae</taxon>
        <taxon>Oryzias</taxon>
    </lineage>
</organism>
<keyword evidence="4" id="KW-0732">Signal</keyword>
<dbReference type="Ensembl" id="ENSOSIT00000038958.1">
    <property type="protein sequence ID" value="ENSOSIP00000036965.1"/>
    <property type="gene ID" value="ENSOSIG00000016598.1"/>
</dbReference>
<dbReference type="PROSITE" id="PS51004">
    <property type="entry name" value="SEMA"/>
    <property type="match status" value="1"/>
</dbReference>
<dbReference type="PANTHER" id="PTHR11036">
    <property type="entry name" value="SEMAPHORIN"/>
    <property type="match status" value="1"/>
</dbReference>
<dbReference type="InterPro" id="IPR036179">
    <property type="entry name" value="Ig-like_dom_sf"/>
</dbReference>
<evidence type="ECO:0000256" key="4">
    <source>
        <dbReference type="ARBA" id="ARBA00022729"/>
    </source>
</evidence>
<dbReference type="PANTHER" id="PTHR11036:SF71">
    <property type="entry name" value="SEMAPHORIN-3AA"/>
    <property type="match status" value="1"/>
</dbReference>
<dbReference type="GO" id="GO:0098978">
    <property type="term" value="C:glutamatergic synapse"/>
    <property type="evidence" value="ECO:0007669"/>
    <property type="project" value="TreeGrafter"/>
</dbReference>
<dbReference type="SMART" id="SM00423">
    <property type="entry name" value="PSI"/>
    <property type="match status" value="1"/>
</dbReference>
<keyword evidence="8" id="KW-0325">Glycoprotein</keyword>
<dbReference type="Pfam" id="PF01403">
    <property type="entry name" value="Sema"/>
    <property type="match status" value="1"/>
</dbReference>
<dbReference type="PROSITE" id="PS50835">
    <property type="entry name" value="IG_LIKE"/>
    <property type="match status" value="1"/>
</dbReference>
<dbReference type="InterPro" id="IPR013783">
    <property type="entry name" value="Ig-like_fold"/>
</dbReference>
<comment type="caution">
    <text evidence="10">Lacks conserved residue(s) required for the propagation of feature annotation.</text>
</comment>
<keyword evidence="6" id="KW-0524">Neurogenesis</keyword>
<dbReference type="SUPFAM" id="SSF48726">
    <property type="entry name" value="Immunoglobulin"/>
    <property type="match status" value="1"/>
</dbReference>
<dbReference type="SUPFAM" id="SSF103575">
    <property type="entry name" value="Plexin repeat"/>
    <property type="match status" value="1"/>
</dbReference>
<dbReference type="SUPFAM" id="SSF101912">
    <property type="entry name" value="Sema domain"/>
    <property type="match status" value="1"/>
</dbReference>
<dbReference type="GO" id="GO:0038191">
    <property type="term" value="F:neuropilin binding"/>
    <property type="evidence" value="ECO:0007669"/>
    <property type="project" value="TreeGrafter"/>
</dbReference>
<dbReference type="GO" id="GO:0005615">
    <property type="term" value="C:extracellular space"/>
    <property type="evidence" value="ECO:0007669"/>
    <property type="project" value="TreeGrafter"/>
</dbReference>
<reference evidence="14" key="2">
    <citation type="submission" date="2025-09" db="UniProtKB">
        <authorList>
            <consortium name="Ensembl"/>
        </authorList>
    </citation>
    <scope>IDENTIFICATION</scope>
</reference>
<dbReference type="InterPro" id="IPR007110">
    <property type="entry name" value="Ig-like_dom"/>
</dbReference>
<dbReference type="GO" id="GO:0072359">
    <property type="term" value="P:circulatory system development"/>
    <property type="evidence" value="ECO:0007669"/>
    <property type="project" value="UniProtKB-ARBA"/>
</dbReference>
<dbReference type="InterPro" id="IPR016201">
    <property type="entry name" value="PSI"/>
</dbReference>
<dbReference type="AlphaFoldDB" id="A0A8C7Z3D2"/>
<comment type="subcellular location">
    <subcellularLocation>
        <location evidence="1">Secreted</location>
    </subcellularLocation>
</comment>
<dbReference type="GO" id="GO:0030335">
    <property type="term" value="P:positive regulation of cell migration"/>
    <property type="evidence" value="ECO:0007669"/>
    <property type="project" value="TreeGrafter"/>
</dbReference>
<dbReference type="Gene3D" id="2.130.10.10">
    <property type="entry name" value="YVTN repeat-like/Quinoprotein amine dehydrogenase"/>
    <property type="match status" value="1"/>
</dbReference>
<dbReference type="FunFam" id="3.30.1680.10:FF:000001">
    <property type="entry name" value="Semaphorin 3F like"/>
    <property type="match status" value="1"/>
</dbReference>
<evidence type="ECO:0000256" key="3">
    <source>
        <dbReference type="ARBA" id="ARBA00022525"/>
    </source>
</evidence>
<dbReference type="SMART" id="SM00630">
    <property type="entry name" value="Sema"/>
    <property type="match status" value="1"/>
</dbReference>
<dbReference type="InterPro" id="IPR027231">
    <property type="entry name" value="Semaphorin"/>
</dbReference>
<feature type="domain" description="Ig-like" evidence="12">
    <location>
        <begin position="521"/>
        <end position="622"/>
    </location>
</feature>
<keyword evidence="7" id="KW-1015">Disulfide bond</keyword>
<evidence type="ECO:0000256" key="5">
    <source>
        <dbReference type="ARBA" id="ARBA00022782"/>
    </source>
</evidence>
<evidence type="ECO:0000256" key="1">
    <source>
        <dbReference type="ARBA" id="ARBA00004613"/>
    </source>
</evidence>
<dbReference type="GO" id="GO:0071526">
    <property type="term" value="P:semaphorin-plexin signaling pathway"/>
    <property type="evidence" value="ECO:0007669"/>
    <property type="project" value="TreeGrafter"/>
</dbReference>
<dbReference type="GO" id="GO:0045499">
    <property type="term" value="F:chemorepellent activity"/>
    <property type="evidence" value="ECO:0007669"/>
    <property type="project" value="TreeGrafter"/>
</dbReference>
<dbReference type="Gene3D" id="3.30.1680.10">
    <property type="entry name" value="ligand-binding face of the semaphorins, domain 2"/>
    <property type="match status" value="1"/>
</dbReference>
<proteinExistence type="inferred from homology"/>
<evidence type="ECO:0000256" key="7">
    <source>
        <dbReference type="ARBA" id="ARBA00023157"/>
    </source>
</evidence>
<evidence type="ECO:0000256" key="6">
    <source>
        <dbReference type="ARBA" id="ARBA00022902"/>
    </source>
</evidence>
<dbReference type="Proteomes" id="UP000694383">
    <property type="component" value="Unplaced"/>
</dbReference>
<name>A0A8C7Z3D2_9TELE</name>
<dbReference type="FunFam" id="2.60.40.10:FF:000030">
    <property type="entry name" value="Semaphorin 3F like"/>
    <property type="match status" value="1"/>
</dbReference>
<keyword evidence="5" id="KW-0221">Differentiation</keyword>
<evidence type="ECO:0000313" key="15">
    <source>
        <dbReference type="Proteomes" id="UP000694383"/>
    </source>
</evidence>
<evidence type="ECO:0000256" key="11">
    <source>
        <dbReference type="SAM" id="MobiDB-lite"/>
    </source>
</evidence>
<evidence type="ECO:0000256" key="8">
    <source>
        <dbReference type="ARBA" id="ARBA00023180"/>
    </source>
</evidence>
<feature type="compositionally biased region" description="Basic and acidic residues" evidence="11">
    <location>
        <begin position="717"/>
        <end position="739"/>
    </location>
</feature>
<dbReference type="InterPro" id="IPR001627">
    <property type="entry name" value="Semap_dom"/>
</dbReference>
<dbReference type="CDD" id="cd05871">
    <property type="entry name" value="Ig_Sema3"/>
    <property type="match status" value="1"/>
</dbReference>
<dbReference type="GO" id="GO:0030424">
    <property type="term" value="C:axon"/>
    <property type="evidence" value="ECO:0007669"/>
    <property type="project" value="TreeGrafter"/>
</dbReference>
<dbReference type="FunFam" id="2.130.10.10:FF:000015">
    <property type="entry name" value="Semaphorin 3B"/>
    <property type="match status" value="1"/>
</dbReference>
<comment type="similarity">
    <text evidence="2">Belongs to the semaphorin family.</text>
</comment>
<evidence type="ECO:0000313" key="14">
    <source>
        <dbReference type="Ensembl" id="ENSOSIP00000036965.1"/>
    </source>
</evidence>
<evidence type="ECO:0000256" key="10">
    <source>
        <dbReference type="PROSITE-ProRule" id="PRU00352"/>
    </source>
</evidence>
<evidence type="ECO:0000259" key="12">
    <source>
        <dbReference type="PROSITE" id="PS50835"/>
    </source>
</evidence>
<keyword evidence="15" id="KW-1185">Reference proteome</keyword>
<dbReference type="InterPro" id="IPR015943">
    <property type="entry name" value="WD40/YVTN_repeat-like_dom_sf"/>
</dbReference>
<dbReference type="GO" id="GO:0005886">
    <property type="term" value="C:plasma membrane"/>
    <property type="evidence" value="ECO:0007669"/>
    <property type="project" value="TreeGrafter"/>
</dbReference>
<dbReference type="GeneTree" id="ENSGT00940000167336"/>
<dbReference type="InterPro" id="IPR003599">
    <property type="entry name" value="Ig_sub"/>
</dbReference>
<keyword evidence="3" id="KW-0964">Secreted</keyword>
<evidence type="ECO:0000256" key="9">
    <source>
        <dbReference type="ARBA" id="ARBA00023319"/>
    </source>
</evidence>
<keyword evidence="9" id="KW-0393">Immunoglobulin domain</keyword>
<protein>
    <submittedName>
        <fullName evidence="14">Sema domain, immunoglobulin domain (Ig), short basic domain, secreted, (semaphorin) 3Aa</fullName>
    </submittedName>
</protein>
<evidence type="ECO:0000256" key="2">
    <source>
        <dbReference type="ARBA" id="ARBA00009492"/>
    </source>
</evidence>
<sequence>HTFASYKKKGTTMLDSSNLVTFNGLANSSSYDTFLLDEERGRLLVGAEDHIFSFDLVNINRDHKQIAWPATPSKRDECKWAGKDLGKECSNFVRVLQPYNQTHMYICGTGAFHPICAFLEMGKKSEDNIFRLASQFENGRGKSPYDPKMLSASILIDGELYSGTSADFMGRDFAIFRTLGDHHPIRTEQHDSRWLNDPRFIGVHLIPESDNPEDDKIFLFFKENAMDGEHTGKATIARIAQLCKNDMGGHRSLVNKWTTFLKARLVCSVPGVNGIDTHFDELQDVFLMSSKDPKNPVIYAVFTTSSNIFKGSAVCMYNMADIRRVFLGPYAHRDGPNYQWVPFQGRVPYPRPGTCPSKTFGGFDSTKDLPDDVITFARGHPAMYNPVHPIGGQPIMVRTDVDYQFTQLVVDRVEAEDGQYDVMFIGTDMGTVLKVVTIPRESWHDLEEVVLEEMTVFREPTPITAMELSTKQQQLYLGSALGVSQMSLHRCEVYGKACAECCLARDPYCAWDGAECSRYFPTAKRRTRRQDIRNGDPLSQCSDLQHHGSVEDRSVFGVENSSMFLECSPKSQRALIYWQLQRPNDDRKQEVSVDRHTFLRTDQGLLIRSLTQSDAGVYHCHAIEHGFIQPLLRLSLQVIPTQRLADILPGLPGAAGGGSGHSPKHRVWYRDFLSLLDHPELNSVEEFCDRVWKKERKQKRQQSGPPPGNQHTAKWRRMQDNKKGRNRRTHELQRPPRSV</sequence>
<reference evidence="14" key="1">
    <citation type="submission" date="2025-08" db="UniProtKB">
        <authorList>
            <consortium name="Ensembl"/>
        </authorList>
    </citation>
    <scope>IDENTIFICATION</scope>
</reference>
<evidence type="ECO:0000259" key="13">
    <source>
        <dbReference type="PROSITE" id="PS51004"/>
    </source>
</evidence>
<dbReference type="InterPro" id="IPR036352">
    <property type="entry name" value="Semap_dom_sf"/>
</dbReference>
<dbReference type="Gene3D" id="2.60.40.10">
    <property type="entry name" value="Immunoglobulins"/>
    <property type="match status" value="1"/>
</dbReference>
<dbReference type="GO" id="GO:0030215">
    <property type="term" value="F:semaphorin receptor binding"/>
    <property type="evidence" value="ECO:0007669"/>
    <property type="project" value="InterPro"/>
</dbReference>
<accession>A0A8C7Z3D2</accession>
<feature type="region of interest" description="Disordered" evidence="11">
    <location>
        <begin position="694"/>
        <end position="739"/>
    </location>
</feature>
<feature type="domain" description="Sema" evidence="13">
    <location>
        <begin position="1"/>
        <end position="488"/>
    </location>
</feature>
<dbReference type="GO" id="GO:0035295">
    <property type="term" value="P:tube development"/>
    <property type="evidence" value="ECO:0007669"/>
    <property type="project" value="UniProtKB-ARBA"/>
</dbReference>
<dbReference type="SMART" id="SM00409">
    <property type="entry name" value="IG"/>
    <property type="match status" value="1"/>
</dbReference>